<name>A0ABT1PIS3_9ACTN</name>
<protein>
    <recommendedName>
        <fullName evidence="6">Tetratricopeptide repeat protein</fullName>
    </recommendedName>
</protein>
<reference evidence="4 5" key="1">
    <citation type="submission" date="2022-06" db="EMBL/GenBank/DDBJ databases">
        <title>Draft genome sequence of type strain Streptomyces rubrisoli DSM 42083.</title>
        <authorList>
            <person name="Duangmal K."/>
            <person name="Klaysubun C."/>
        </authorList>
    </citation>
    <scope>NUCLEOTIDE SEQUENCE [LARGE SCALE GENOMIC DNA]</scope>
    <source>
        <strain evidence="4 5">DSM 42083</strain>
    </source>
</reference>
<feature type="region of interest" description="Disordered" evidence="2">
    <location>
        <begin position="32"/>
        <end position="52"/>
    </location>
</feature>
<feature type="compositionally biased region" description="Basic and acidic residues" evidence="2">
    <location>
        <begin position="43"/>
        <end position="52"/>
    </location>
</feature>
<dbReference type="RefSeq" id="WP_255929820.1">
    <property type="nucleotide sequence ID" value="NZ_JANFNH010000023.1"/>
</dbReference>
<feature type="repeat" description="TPR" evidence="1">
    <location>
        <begin position="135"/>
        <end position="168"/>
    </location>
</feature>
<feature type="repeat" description="TPR" evidence="1">
    <location>
        <begin position="202"/>
        <end position="235"/>
    </location>
</feature>
<dbReference type="InterPro" id="IPR036869">
    <property type="entry name" value="J_dom_sf"/>
</dbReference>
<feature type="compositionally biased region" description="Pro residues" evidence="2">
    <location>
        <begin position="86"/>
        <end position="98"/>
    </location>
</feature>
<comment type="caution">
    <text evidence="4">The sequence shown here is derived from an EMBL/GenBank/DDBJ whole genome shotgun (WGS) entry which is preliminary data.</text>
</comment>
<accession>A0ABT1PIS3</accession>
<dbReference type="SMART" id="SM00028">
    <property type="entry name" value="TPR"/>
    <property type="match status" value="3"/>
</dbReference>
<dbReference type="PROSITE" id="PS50005">
    <property type="entry name" value="TPR"/>
    <property type="match status" value="2"/>
</dbReference>
<dbReference type="InterPro" id="IPR011990">
    <property type="entry name" value="TPR-like_helical_dom_sf"/>
</dbReference>
<feature type="region of interest" description="Disordered" evidence="2">
    <location>
        <begin position="71"/>
        <end position="101"/>
    </location>
</feature>
<dbReference type="PANTHER" id="PTHR12558">
    <property type="entry name" value="CELL DIVISION CYCLE 16,23,27"/>
    <property type="match status" value="1"/>
</dbReference>
<dbReference type="Proteomes" id="UP001206206">
    <property type="component" value="Unassembled WGS sequence"/>
</dbReference>
<evidence type="ECO:0000313" key="4">
    <source>
        <dbReference type="EMBL" id="MCQ4044143.1"/>
    </source>
</evidence>
<dbReference type="SUPFAM" id="SSF46565">
    <property type="entry name" value="Chaperone J-domain"/>
    <property type="match status" value="1"/>
</dbReference>
<evidence type="ECO:0008006" key="6">
    <source>
        <dbReference type="Google" id="ProtNLM"/>
    </source>
</evidence>
<proteinExistence type="predicted"/>
<organism evidence="4 5">
    <name type="scientific">Streptantibioticus rubrisoli</name>
    <dbReference type="NCBI Taxonomy" id="1387313"/>
    <lineage>
        <taxon>Bacteria</taxon>
        <taxon>Bacillati</taxon>
        <taxon>Actinomycetota</taxon>
        <taxon>Actinomycetes</taxon>
        <taxon>Kitasatosporales</taxon>
        <taxon>Streptomycetaceae</taxon>
        <taxon>Streptantibioticus</taxon>
    </lineage>
</organism>
<keyword evidence="3" id="KW-0472">Membrane</keyword>
<gene>
    <name evidence="4" type="ORF">NON19_19480</name>
</gene>
<keyword evidence="3" id="KW-0812">Transmembrane</keyword>
<evidence type="ECO:0000256" key="1">
    <source>
        <dbReference type="PROSITE-ProRule" id="PRU00339"/>
    </source>
</evidence>
<sequence>MNSQFIDYYAEFGIAENATAEEIGKLLDGQQRTWGARASRAPSADKRREAEDKVALIAQARTELLDRARRAAYDQRRARTQDQPSTEPPPRTPPPQPPHATRDWLAKAFEEADKGNIDAALYQARQAVHHDERNPLAWRLLGALNLDAGNTGDALHELRQALELAPDDPLTHTLIGSAHAQQGNQRVASDWRLKAWQLDPTTERHVEAADALYAAARYDEALQHYEQCLAEQPGHQGVRNQIARIWALRAEGAKVWSPQARQHVIASADAAQRILPIVDQALAVQPTDQALCEGLASTRAQAVHAMGKTWKGRRSMVFVVIACLVVNGLFDSTLVGWLAFLAVFALPAWMGWKPRWWHTRRKLPAASLNPPNGSPR</sequence>
<dbReference type="Gene3D" id="1.25.40.10">
    <property type="entry name" value="Tetratricopeptide repeat domain"/>
    <property type="match status" value="1"/>
</dbReference>
<evidence type="ECO:0000313" key="5">
    <source>
        <dbReference type="Proteomes" id="UP001206206"/>
    </source>
</evidence>
<evidence type="ECO:0000256" key="2">
    <source>
        <dbReference type="SAM" id="MobiDB-lite"/>
    </source>
</evidence>
<keyword evidence="5" id="KW-1185">Reference proteome</keyword>
<dbReference type="EMBL" id="JANFNH010000023">
    <property type="protein sequence ID" value="MCQ4044143.1"/>
    <property type="molecule type" value="Genomic_DNA"/>
</dbReference>
<feature type="compositionally biased region" description="Basic and acidic residues" evidence="2">
    <location>
        <begin position="71"/>
        <end position="80"/>
    </location>
</feature>
<dbReference type="Gene3D" id="1.10.287.110">
    <property type="entry name" value="DnaJ domain"/>
    <property type="match status" value="1"/>
</dbReference>
<dbReference type="PANTHER" id="PTHR12558:SF13">
    <property type="entry name" value="CELL DIVISION CYCLE PROTEIN 27 HOMOLOG"/>
    <property type="match status" value="1"/>
</dbReference>
<evidence type="ECO:0000256" key="3">
    <source>
        <dbReference type="SAM" id="Phobius"/>
    </source>
</evidence>
<keyword evidence="1" id="KW-0802">TPR repeat</keyword>
<dbReference type="InterPro" id="IPR019734">
    <property type="entry name" value="TPR_rpt"/>
</dbReference>
<feature type="transmembrane region" description="Helical" evidence="3">
    <location>
        <begin position="314"/>
        <end position="330"/>
    </location>
</feature>
<keyword evidence="3" id="KW-1133">Transmembrane helix</keyword>
<dbReference type="SUPFAM" id="SSF48452">
    <property type="entry name" value="TPR-like"/>
    <property type="match status" value="1"/>
</dbReference>